<feature type="domain" description="N-acetyltransferase" evidence="1">
    <location>
        <begin position="1"/>
        <end position="141"/>
    </location>
</feature>
<reference evidence="2 3" key="1">
    <citation type="submission" date="2024-09" db="EMBL/GenBank/DDBJ databases">
        <authorList>
            <person name="Sun Q."/>
            <person name="Mori K."/>
        </authorList>
    </citation>
    <scope>NUCLEOTIDE SEQUENCE [LARGE SCALE GENOMIC DNA]</scope>
    <source>
        <strain evidence="2 3">JCM 11201</strain>
    </source>
</reference>
<accession>A0ABV5WR81</accession>
<name>A0ABV5WR81_9BACI</name>
<proteinExistence type="predicted"/>
<dbReference type="Pfam" id="PF13673">
    <property type="entry name" value="Acetyltransf_10"/>
    <property type="match status" value="1"/>
</dbReference>
<dbReference type="SUPFAM" id="SSF55729">
    <property type="entry name" value="Acyl-CoA N-acyltransferases (Nat)"/>
    <property type="match status" value="1"/>
</dbReference>
<dbReference type="PANTHER" id="PTHR13355">
    <property type="entry name" value="GLUCOSAMINE 6-PHOSPHATE N-ACETYLTRANSFERASE"/>
    <property type="match status" value="1"/>
</dbReference>
<dbReference type="InterPro" id="IPR039143">
    <property type="entry name" value="GNPNAT1-like"/>
</dbReference>
<gene>
    <name evidence="2" type="ORF">ACFFMS_31220</name>
</gene>
<sequence length="141" mass="16096">MHVQIATTERQKQDAFDIHQQVFVIEQQVSPEEEYDEYDHAATHVVLYDNGVPVAAGRTRTVDKETFKIERICVLASHRQKGTGRLIVETLEQAAIQRGLHKAKLHAQTQAEGFYQKLGYHTISDVFMEADIPHVVMVKEL</sequence>
<evidence type="ECO:0000259" key="1">
    <source>
        <dbReference type="PROSITE" id="PS51186"/>
    </source>
</evidence>
<dbReference type="PROSITE" id="PS51186">
    <property type="entry name" value="GNAT"/>
    <property type="match status" value="1"/>
</dbReference>
<dbReference type="InterPro" id="IPR016181">
    <property type="entry name" value="Acyl_CoA_acyltransferase"/>
</dbReference>
<dbReference type="Proteomes" id="UP001589609">
    <property type="component" value="Unassembled WGS sequence"/>
</dbReference>
<dbReference type="Gene3D" id="3.40.630.30">
    <property type="match status" value="1"/>
</dbReference>
<dbReference type="EMBL" id="JBHMAF010000200">
    <property type="protein sequence ID" value="MFB9762698.1"/>
    <property type="molecule type" value="Genomic_DNA"/>
</dbReference>
<evidence type="ECO:0000313" key="3">
    <source>
        <dbReference type="Proteomes" id="UP001589609"/>
    </source>
</evidence>
<organism evidence="2 3">
    <name type="scientific">Ectobacillus funiculus</name>
    <dbReference type="NCBI Taxonomy" id="137993"/>
    <lineage>
        <taxon>Bacteria</taxon>
        <taxon>Bacillati</taxon>
        <taxon>Bacillota</taxon>
        <taxon>Bacilli</taxon>
        <taxon>Bacillales</taxon>
        <taxon>Bacillaceae</taxon>
        <taxon>Ectobacillus</taxon>
    </lineage>
</organism>
<dbReference type="RefSeq" id="WP_379952570.1">
    <property type="nucleotide sequence ID" value="NZ_JBHMAF010000200.1"/>
</dbReference>
<dbReference type="InterPro" id="IPR000182">
    <property type="entry name" value="GNAT_dom"/>
</dbReference>
<protein>
    <submittedName>
        <fullName evidence="2">GNAT family N-acetyltransferase</fullName>
    </submittedName>
</protein>
<dbReference type="CDD" id="cd04301">
    <property type="entry name" value="NAT_SF"/>
    <property type="match status" value="1"/>
</dbReference>
<dbReference type="PANTHER" id="PTHR13355:SF11">
    <property type="entry name" value="GLUCOSAMINE 6-PHOSPHATE N-ACETYLTRANSFERASE"/>
    <property type="match status" value="1"/>
</dbReference>
<keyword evidence="3" id="KW-1185">Reference proteome</keyword>
<comment type="caution">
    <text evidence="2">The sequence shown here is derived from an EMBL/GenBank/DDBJ whole genome shotgun (WGS) entry which is preliminary data.</text>
</comment>
<evidence type="ECO:0000313" key="2">
    <source>
        <dbReference type="EMBL" id="MFB9762698.1"/>
    </source>
</evidence>